<feature type="compositionally biased region" description="Low complexity" evidence="3">
    <location>
        <begin position="113"/>
        <end position="135"/>
    </location>
</feature>
<dbReference type="InterPro" id="IPR023780">
    <property type="entry name" value="Chromo_domain"/>
</dbReference>
<organism evidence="5 6">
    <name type="scientific">Plutella xylostella</name>
    <name type="common">Diamondback moth</name>
    <name type="synonym">Plutella maculipennis</name>
    <dbReference type="NCBI Taxonomy" id="51655"/>
    <lineage>
        <taxon>Eukaryota</taxon>
        <taxon>Metazoa</taxon>
        <taxon>Ecdysozoa</taxon>
        <taxon>Arthropoda</taxon>
        <taxon>Hexapoda</taxon>
        <taxon>Insecta</taxon>
        <taxon>Pterygota</taxon>
        <taxon>Neoptera</taxon>
        <taxon>Endopterygota</taxon>
        <taxon>Lepidoptera</taxon>
        <taxon>Glossata</taxon>
        <taxon>Ditrysia</taxon>
        <taxon>Yponomeutoidea</taxon>
        <taxon>Plutellidae</taxon>
        <taxon>Plutella</taxon>
    </lineage>
</organism>
<accession>A0A8S4F798</accession>
<feature type="region of interest" description="Disordered" evidence="3">
    <location>
        <begin position="106"/>
        <end position="161"/>
    </location>
</feature>
<dbReference type="GO" id="GO:0005634">
    <property type="term" value="C:nucleus"/>
    <property type="evidence" value="ECO:0007669"/>
    <property type="project" value="UniProtKB-SubCell"/>
</dbReference>
<evidence type="ECO:0000256" key="2">
    <source>
        <dbReference type="ARBA" id="ARBA00023242"/>
    </source>
</evidence>
<dbReference type="PROSITE" id="PS00598">
    <property type="entry name" value="CHROMO_1"/>
    <property type="match status" value="1"/>
</dbReference>
<evidence type="ECO:0000256" key="3">
    <source>
        <dbReference type="SAM" id="MobiDB-lite"/>
    </source>
</evidence>
<dbReference type="CDD" id="cd18631">
    <property type="entry name" value="CD_HP1_like"/>
    <property type="match status" value="1"/>
</dbReference>
<dbReference type="GO" id="GO:0005694">
    <property type="term" value="C:chromosome"/>
    <property type="evidence" value="ECO:0007669"/>
    <property type="project" value="UniProtKB-ARBA"/>
</dbReference>
<dbReference type="InterPro" id="IPR000953">
    <property type="entry name" value="Chromo/chromo_shadow_dom"/>
</dbReference>
<keyword evidence="2" id="KW-0539">Nucleus</keyword>
<dbReference type="InterPro" id="IPR016197">
    <property type="entry name" value="Chromo-like_dom_sf"/>
</dbReference>
<evidence type="ECO:0000313" key="6">
    <source>
        <dbReference type="Proteomes" id="UP000653454"/>
    </source>
</evidence>
<gene>
    <name evidence="5" type="ORF">PLXY2_LOCUS7632</name>
</gene>
<comment type="subcellular location">
    <subcellularLocation>
        <location evidence="1">Nucleus</location>
    </subcellularLocation>
</comment>
<dbReference type="SMART" id="SM00298">
    <property type="entry name" value="CHROMO"/>
    <property type="match status" value="1"/>
</dbReference>
<dbReference type="SUPFAM" id="SSF54160">
    <property type="entry name" value="Chromo domain-like"/>
    <property type="match status" value="2"/>
</dbReference>
<dbReference type="InterPro" id="IPR017984">
    <property type="entry name" value="Chromo_dom_subgr"/>
</dbReference>
<dbReference type="AlphaFoldDB" id="A0A8S4F798"/>
<dbReference type="PANTHER" id="PTHR22812">
    <property type="entry name" value="CHROMOBOX PROTEIN"/>
    <property type="match status" value="1"/>
</dbReference>
<dbReference type="PRINTS" id="PR00504">
    <property type="entry name" value="CHROMODOMAIN"/>
</dbReference>
<keyword evidence="6" id="KW-1185">Reference proteome</keyword>
<comment type="caution">
    <text evidence="5">The sequence shown here is derived from an EMBL/GenBank/DDBJ whole genome shotgun (WGS) entry which is preliminary data.</text>
</comment>
<proteinExistence type="predicted"/>
<dbReference type="CDD" id="cd00034">
    <property type="entry name" value="CSD"/>
    <property type="match status" value="1"/>
</dbReference>
<dbReference type="Gene3D" id="2.40.50.40">
    <property type="match status" value="2"/>
</dbReference>
<protein>
    <submittedName>
        <fullName evidence="5">(diamondback moth) hypothetical protein</fullName>
    </submittedName>
</protein>
<evidence type="ECO:0000256" key="1">
    <source>
        <dbReference type="ARBA" id="ARBA00004123"/>
    </source>
</evidence>
<dbReference type="Proteomes" id="UP000653454">
    <property type="component" value="Unassembled WGS sequence"/>
</dbReference>
<evidence type="ECO:0000313" key="5">
    <source>
        <dbReference type="EMBL" id="CAG9122561.1"/>
    </source>
</evidence>
<dbReference type="InterPro" id="IPR051219">
    <property type="entry name" value="Heterochromatin_chromo-domain"/>
</dbReference>
<reference evidence="5" key="1">
    <citation type="submission" date="2020-11" db="EMBL/GenBank/DDBJ databases">
        <authorList>
            <person name="Whiteford S."/>
        </authorList>
    </citation>
    <scope>NUCLEOTIDE SEQUENCE</scope>
</reference>
<dbReference type="EMBL" id="CAJHNJ030000027">
    <property type="protein sequence ID" value="CAG9122561.1"/>
    <property type="molecule type" value="Genomic_DNA"/>
</dbReference>
<evidence type="ECO:0000259" key="4">
    <source>
        <dbReference type="PROSITE" id="PS50013"/>
    </source>
</evidence>
<dbReference type="InterPro" id="IPR023779">
    <property type="entry name" value="Chromodomain_CS"/>
</dbReference>
<dbReference type="Pfam" id="PF00385">
    <property type="entry name" value="Chromo"/>
    <property type="match status" value="1"/>
</dbReference>
<name>A0A8S4F798_PLUXY</name>
<dbReference type="PROSITE" id="PS50013">
    <property type="entry name" value="CHROMO_2"/>
    <property type="match status" value="1"/>
</dbReference>
<feature type="domain" description="Chromo" evidence="4">
    <location>
        <begin position="56"/>
        <end position="114"/>
    </location>
</feature>
<sequence length="308" mass="34044">MDESIAMEIAQEEALQASFAQQASQPLVQPEVPVPDTVPMTPSTFGPAHGGKHEEFSVELVLDRRIKNGKVEYLLKWRGYSHDDNTWEPEDNLDCPELISAYEEARKKDEEAAAASAETAPTEVAPEVPASAPAAEPEPEVPSVRKRGRRSEKKKEKKIDEIEKPRGLARGLLPETILAGQLFHGTLYFLVQWHGCLEFDVVLGHDLGEAFPDFVIAYYEKCAPFSVRHAIRNIPRLAPELPPLPTPEEPPQMEIELPPVSDAPAEAPVEVEPIPQEVPQMQSEIQIELEPQTSLPEISGPGLDVPVI</sequence>